<feature type="transmembrane region" description="Helical" evidence="1">
    <location>
        <begin position="6"/>
        <end position="26"/>
    </location>
</feature>
<feature type="transmembrane region" description="Helical" evidence="1">
    <location>
        <begin position="38"/>
        <end position="59"/>
    </location>
</feature>
<dbReference type="EMBL" id="FOOG01000015">
    <property type="protein sequence ID" value="SFF94386.1"/>
    <property type="molecule type" value="Genomic_DNA"/>
</dbReference>
<proteinExistence type="predicted"/>
<evidence type="ECO:0008006" key="4">
    <source>
        <dbReference type="Google" id="ProtNLM"/>
    </source>
</evidence>
<evidence type="ECO:0000313" key="2">
    <source>
        <dbReference type="EMBL" id="SFF94386.1"/>
    </source>
</evidence>
<dbReference type="InterPro" id="IPR024515">
    <property type="entry name" value="DUF3397"/>
</dbReference>
<dbReference type="Proteomes" id="UP000198897">
    <property type="component" value="Unassembled WGS sequence"/>
</dbReference>
<keyword evidence="1" id="KW-0812">Transmembrane</keyword>
<organism evidence="2 3">
    <name type="scientific">Halobacillus alkaliphilus</name>
    <dbReference type="NCBI Taxonomy" id="396056"/>
    <lineage>
        <taxon>Bacteria</taxon>
        <taxon>Bacillati</taxon>
        <taxon>Bacillota</taxon>
        <taxon>Bacilli</taxon>
        <taxon>Bacillales</taxon>
        <taxon>Bacillaceae</taxon>
        <taxon>Halobacillus</taxon>
    </lineage>
</organism>
<gene>
    <name evidence="2" type="ORF">SAMN05216353_11516</name>
</gene>
<evidence type="ECO:0000313" key="3">
    <source>
        <dbReference type="Proteomes" id="UP000198897"/>
    </source>
</evidence>
<dbReference type="InterPro" id="IPR016945">
    <property type="entry name" value="UCP030092"/>
</dbReference>
<feature type="transmembrane region" description="Helical" evidence="1">
    <location>
        <begin position="65"/>
        <end position="83"/>
    </location>
</feature>
<dbReference type="RefSeq" id="WP_089751896.1">
    <property type="nucleotide sequence ID" value="NZ_FOOG01000015.1"/>
</dbReference>
<dbReference type="PIRSF" id="PIRSF030092">
    <property type="entry name" value="UCP030092"/>
    <property type="match status" value="1"/>
</dbReference>
<name>A0A1I2MYI8_9BACI</name>
<accession>A0A1I2MYI8</accession>
<dbReference type="AlphaFoldDB" id="A0A1I2MYI8"/>
<dbReference type="Pfam" id="PF11877">
    <property type="entry name" value="DUF3397"/>
    <property type="match status" value="1"/>
</dbReference>
<keyword evidence="3" id="KW-1185">Reference proteome</keyword>
<protein>
    <recommendedName>
        <fullName evidence="4">DUF3397 domain-containing protein</fullName>
    </recommendedName>
</protein>
<evidence type="ECO:0000256" key="1">
    <source>
        <dbReference type="SAM" id="Phobius"/>
    </source>
</evidence>
<keyword evidence="1" id="KW-1133">Transmembrane helix</keyword>
<sequence length="126" mass="14742">MMEFLVFSLAAILTLPVPVVLIFYMFARKFKRHKWKAIHQTANFTAPIFILSVHVLLLVIFDQNFFAFIMIFLLILLGLSLIAQYRKNHDVQIKRALKGFWRVSFLVFTLFYLGLTVYGLVDRLLG</sequence>
<keyword evidence="1" id="KW-0472">Membrane</keyword>
<dbReference type="OrthoDB" id="2353183at2"/>
<reference evidence="3" key="1">
    <citation type="submission" date="2016-10" db="EMBL/GenBank/DDBJ databases">
        <authorList>
            <person name="Varghese N."/>
            <person name="Submissions S."/>
        </authorList>
    </citation>
    <scope>NUCLEOTIDE SEQUENCE [LARGE SCALE GENOMIC DNA]</scope>
    <source>
        <strain evidence="3">FP5</strain>
    </source>
</reference>
<feature type="transmembrane region" description="Helical" evidence="1">
    <location>
        <begin position="103"/>
        <end position="121"/>
    </location>
</feature>